<keyword evidence="3" id="KW-0812">Transmembrane</keyword>
<feature type="coiled-coil region" evidence="1">
    <location>
        <begin position="320"/>
        <end position="347"/>
    </location>
</feature>
<feature type="region of interest" description="Disordered" evidence="2">
    <location>
        <begin position="1"/>
        <end position="38"/>
    </location>
</feature>
<reference evidence="5 6" key="1">
    <citation type="submission" date="2018-03" db="EMBL/GenBank/DDBJ databases">
        <title>Genomes of Pezizomycetes fungi and the evolution of truffles.</title>
        <authorList>
            <person name="Murat C."/>
            <person name="Payen T."/>
            <person name="Noel B."/>
            <person name="Kuo A."/>
            <person name="Martin F.M."/>
        </authorList>
    </citation>
    <scope>NUCLEOTIDE SEQUENCE [LARGE SCALE GENOMIC DNA]</scope>
    <source>
        <strain evidence="5">091103-1</strain>
    </source>
</reference>
<evidence type="ECO:0008006" key="7">
    <source>
        <dbReference type="Google" id="ProtNLM"/>
    </source>
</evidence>
<keyword evidence="6" id="KW-1185">Reference proteome</keyword>
<dbReference type="OrthoDB" id="341259at2759"/>
<keyword evidence="1" id="KW-0175">Coiled coil</keyword>
<evidence type="ECO:0000313" key="5">
    <source>
        <dbReference type="EMBL" id="PWW79098.1"/>
    </source>
</evidence>
<sequence>MANPATKFTAPPDPTPGPSPGSIGQSPQLPPTPPVPSVDWEIIKHKGFYDEQDCLHPSRNLSSEKLKGRKEHVVIFNYSLFPDFLSPEDGGGDGKGGGPSSGHSPSEDDKFVQVSHTGLIESKQFEQIINPTGKPRCLGIIDFPQCYDTSDSGLLQSIADKLFPREIATAFAVSHKDKVLSLPGQACFRTGILLRAPFKKQSGLSKSDSPEDRFMLFVSFPYLGNYSTGVQPGPDSESARLLEFKREGDNVPDHDVKIEEKGNYLGEILVHQARYMIFDNHTMATFRSKEDSAKDQAPLHLLQARIGAFCATIHMMANRMDSELVTAERLQASLRKLEEDLDQIISGTGTHERDLETNDTPKDPSVGQAPHRGAISTPGEPRRGGDYQQNYFQRNQRRALLTSLNRHSAALFSVIMVAERQIELLHDLHRVFSTIYPARTQDHGGNQSPKNRPYQNIFPRPILLESPGEIQSNSLDTIDELIRERILFIKKIKVLVKNIDNRRSIFFGFLGSEDGGKVEGTLGRQAQTLSGFTVVTAAFLPLNFFASYFANNNIKDFSKSPITKRYFWLVTGPVCGGVILLTVVIMFWERLAGGTCTTYLREKLDLPRKWTIGGMGVRWPGSGPSEELPIAAPRREVGEPVLSEIIEPSWL</sequence>
<evidence type="ECO:0000313" key="6">
    <source>
        <dbReference type="Proteomes" id="UP000246991"/>
    </source>
</evidence>
<evidence type="ECO:0000256" key="2">
    <source>
        <dbReference type="SAM" id="MobiDB-lite"/>
    </source>
</evidence>
<feature type="transmembrane region" description="Helical" evidence="3">
    <location>
        <begin position="529"/>
        <end position="550"/>
    </location>
</feature>
<dbReference type="Gene3D" id="1.20.58.340">
    <property type="entry name" value="Magnesium transport protein CorA, transmembrane region"/>
    <property type="match status" value="1"/>
</dbReference>
<evidence type="ECO:0000256" key="1">
    <source>
        <dbReference type="SAM" id="Coils"/>
    </source>
</evidence>
<feature type="compositionally biased region" description="Basic and acidic residues" evidence="2">
    <location>
        <begin position="350"/>
        <end position="362"/>
    </location>
</feature>
<dbReference type="STRING" id="42249.A0A317SXD7"/>
<dbReference type="EMBL" id="PYWC01000010">
    <property type="protein sequence ID" value="PWW79097.1"/>
    <property type="molecule type" value="Genomic_DNA"/>
</dbReference>
<name>A0A317SXD7_9PEZI</name>
<accession>A0A317SXD7</accession>
<gene>
    <name evidence="4" type="ORF">C7212DRAFT_152963</name>
    <name evidence="5" type="ORF">C7212DRAFT_153698</name>
</gene>
<keyword evidence="3" id="KW-1133">Transmembrane helix</keyword>
<organism evidence="5 6">
    <name type="scientific">Tuber magnatum</name>
    <name type="common">white Piedmont truffle</name>
    <dbReference type="NCBI Taxonomy" id="42249"/>
    <lineage>
        <taxon>Eukaryota</taxon>
        <taxon>Fungi</taxon>
        <taxon>Dikarya</taxon>
        <taxon>Ascomycota</taxon>
        <taxon>Pezizomycotina</taxon>
        <taxon>Pezizomycetes</taxon>
        <taxon>Pezizales</taxon>
        <taxon>Tuberaceae</taxon>
        <taxon>Tuber</taxon>
    </lineage>
</organism>
<evidence type="ECO:0000313" key="4">
    <source>
        <dbReference type="EMBL" id="PWW79097.1"/>
    </source>
</evidence>
<comment type="caution">
    <text evidence="5">The sequence shown here is derived from an EMBL/GenBank/DDBJ whole genome shotgun (WGS) entry which is preliminary data.</text>
</comment>
<dbReference type="EMBL" id="PYWC01000010">
    <property type="protein sequence ID" value="PWW79098.1"/>
    <property type="molecule type" value="Genomic_DNA"/>
</dbReference>
<feature type="transmembrane region" description="Helical" evidence="3">
    <location>
        <begin position="566"/>
        <end position="588"/>
    </location>
</feature>
<proteinExistence type="predicted"/>
<dbReference type="Proteomes" id="UP000246991">
    <property type="component" value="Unassembled WGS sequence"/>
</dbReference>
<feature type="region of interest" description="Disordered" evidence="2">
    <location>
        <begin position="347"/>
        <end position="387"/>
    </location>
</feature>
<dbReference type="AlphaFoldDB" id="A0A317SXD7"/>
<protein>
    <recommendedName>
        <fullName evidence="7">Cora-domain-containing protein</fullName>
    </recommendedName>
</protein>
<evidence type="ECO:0000256" key="3">
    <source>
        <dbReference type="SAM" id="Phobius"/>
    </source>
</evidence>
<keyword evidence="3" id="KW-0472">Membrane</keyword>
<feature type="region of interest" description="Disordered" evidence="2">
    <location>
        <begin position="87"/>
        <end position="109"/>
    </location>
</feature>